<evidence type="ECO:0000256" key="4">
    <source>
        <dbReference type="ARBA" id="ARBA00022692"/>
    </source>
</evidence>
<dbReference type="PROSITE" id="PS51371">
    <property type="entry name" value="CBS"/>
    <property type="match status" value="1"/>
</dbReference>
<gene>
    <name evidence="12" type="ORF">MNB_SUP05-5-821</name>
</gene>
<dbReference type="Gene3D" id="3.10.580.10">
    <property type="entry name" value="CBS-domain"/>
    <property type="match status" value="1"/>
</dbReference>
<dbReference type="Pfam" id="PF01595">
    <property type="entry name" value="CNNM"/>
    <property type="match status" value="1"/>
</dbReference>
<proteinExistence type="inferred from homology"/>
<dbReference type="Gene3D" id="3.30.465.10">
    <property type="match status" value="1"/>
</dbReference>
<dbReference type="AlphaFoldDB" id="A0A1W1CP09"/>
<feature type="transmembrane region" description="Helical" evidence="9">
    <location>
        <begin position="12"/>
        <end position="33"/>
    </location>
</feature>
<dbReference type="InterPro" id="IPR044751">
    <property type="entry name" value="Ion_transp-like_CBS"/>
</dbReference>
<dbReference type="InterPro" id="IPR002550">
    <property type="entry name" value="CNNM"/>
</dbReference>
<dbReference type="InterPro" id="IPR046342">
    <property type="entry name" value="CBS_dom_sf"/>
</dbReference>
<keyword evidence="6 9" id="KW-1133">Transmembrane helix</keyword>
<evidence type="ECO:0000256" key="7">
    <source>
        <dbReference type="ARBA" id="ARBA00023122"/>
    </source>
</evidence>
<dbReference type="SMART" id="SM01091">
    <property type="entry name" value="CorC_HlyC"/>
    <property type="match status" value="1"/>
</dbReference>
<feature type="transmembrane region" description="Helical" evidence="9">
    <location>
        <begin position="92"/>
        <end position="112"/>
    </location>
</feature>
<feature type="transmembrane region" description="Helical" evidence="9">
    <location>
        <begin position="62"/>
        <end position="86"/>
    </location>
</feature>
<evidence type="ECO:0000256" key="1">
    <source>
        <dbReference type="ARBA" id="ARBA00004651"/>
    </source>
</evidence>
<evidence type="ECO:0000256" key="6">
    <source>
        <dbReference type="ARBA" id="ARBA00022989"/>
    </source>
</evidence>
<dbReference type="PANTHER" id="PTHR22777">
    <property type="entry name" value="HEMOLYSIN-RELATED"/>
    <property type="match status" value="1"/>
</dbReference>
<organism evidence="12">
    <name type="scientific">hydrothermal vent metagenome</name>
    <dbReference type="NCBI Taxonomy" id="652676"/>
    <lineage>
        <taxon>unclassified sequences</taxon>
        <taxon>metagenomes</taxon>
        <taxon>ecological metagenomes</taxon>
    </lineage>
</organism>
<keyword evidence="5" id="KW-0677">Repeat</keyword>
<evidence type="ECO:0000256" key="2">
    <source>
        <dbReference type="ARBA" id="ARBA00006337"/>
    </source>
</evidence>
<evidence type="ECO:0000256" key="8">
    <source>
        <dbReference type="ARBA" id="ARBA00023136"/>
    </source>
</evidence>
<dbReference type="Pfam" id="PF03471">
    <property type="entry name" value="CorC_HlyC"/>
    <property type="match status" value="1"/>
</dbReference>
<evidence type="ECO:0000256" key="9">
    <source>
        <dbReference type="SAM" id="Phobius"/>
    </source>
</evidence>
<evidence type="ECO:0000259" key="11">
    <source>
        <dbReference type="PROSITE" id="PS51846"/>
    </source>
</evidence>
<keyword evidence="3" id="KW-1003">Cell membrane</keyword>
<feature type="domain" description="CBS" evidence="10">
    <location>
        <begin position="272"/>
        <end position="328"/>
    </location>
</feature>
<dbReference type="PANTHER" id="PTHR22777:SF32">
    <property type="entry name" value="UPF0053 INNER MEMBRANE PROTEIN YFJD"/>
    <property type="match status" value="1"/>
</dbReference>
<dbReference type="InterPro" id="IPR036318">
    <property type="entry name" value="FAD-bd_PCMH-like_sf"/>
</dbReference>
<dbReference type="EMBL" id="FPHJ01000056">
    <property type="protein sequence ID" value="SFV67443.1"/>
    <property type="molecule type" value="Genomic_DNA"/>
</dbReference>
<dbReference type="Pfam" id="PF00571">
    <property type="entry name" value="CBS"/>
    <property type="match status" value="1"/>
</dbReference>
<dbReference type="SUPFAM" id="SSF56176">
    <property type="entry name" value="FAD-binding/transporter-associated domain-like"/>
    <property type="match status" value="1"/>
</dbReference>
<dbReference type="PROSITE" id="PS51846">
    <property type="entry name" value="CNNM"/>
    <property type="match status" value="1"/>
</dbReference>
<dbReference type="GO" id="GO:0005886">
    <property type="term" value="C:plasma membrane"/>
    <property type="evidence" value="ECO:0007669"/>
    <property type="project" value="UniProtKB-SubCell"/>
</dbReference>
<accession>A0A1W1CP09</accession>
<keyword evidence="7" id="KW-0129">CBS domain</keyword>
<comment type="subcellular location">
    <subcellularLocation>
        <location evidence="1">Cell membrane</location>
        <topology evidence="1">Multi-pass membrane protein</topology>
    </subcellularLocation>
</comment>
<feature type="transmembrane region" description="Helical" evidence="9">
    <location>
        <begin position="124"/>
        <end position="149"/>
    </location>
</feature>
<protein>
    <submittedName>
        <fullName evidence="12">Magnesium and cobalt efflux protein CorC</fullName>
    </submittedName>
</protein>
<dbReference type="InterPro" id="IPR016169">
    <property type="entry name" value="FAD-bd_PCMH_sub2"/>
</dbReference>
<keyword evidence="8 9" id="KW-0472">Membrane</keyword>
<dbReference type="InterPro" id="IPR005170">
    <property type="entry name" value="Transptr-assoc_dom"/>
</dbReference>
<feature type="domain" description="CNNM transmembrane" evidence="11">
    <location>
        <begin position="2"/>
        <end position="202"/>
    </location>
</feature>
<dbReference type="CDD" id="cd04590">
    <property type="entry name" value="CBS_pair_CorC_HlyC_assoc"/>
    <property type="match status" value="1"/>
</dbReference>
<evidence type="ECO:0000256" key="3">
    <source>
        <dbReference type="ARBA" id="ARBA00022475"/>
    </source>
</evidence>
<reference evidence="12" key="1">
    <citation type="submission" date="2016-10" db="EMBL/GenBank/DDBJ databases">
        <authorList>
            <person name="de Groot N.N."/>
        </authorList>
    </citation>
    <scope>NUCLEOTIDE SEQUENCE</scope>
</reference>
<dbReference type="GO" id="GO:0050660">
    <property type="term" value="F:flavin adenine dinucleotide binding"/>
    <property type="evidence" value="ECO:0007669"/>
    <property type="project" value="InterPro"/>
</dbReference>
<keyword evidence="4 9" id="KW-0812">Transmembrane</keyword>
<comment type="similarity">
    <text evidence="2">Belongs to the UPF0053 family.</text>
</comment>
<name>A0A1W1CP09_9ZZZZ</name>
<dbReference type="InterPro" id="IPR000644">
    <property type="entry name" value="CBS_dom"/>
</dbReference>
<evidence type="ECO:0000313" key="12">
    <source>
        <dbReference type="EMBL" id="SFV67443.1"/>
    </source>
</evidence>
<evidence type="ECO:0000259" key="10">
    <source>
        <dbReference type="PROSITE" id="PS51371"/>
    </source>
</evidence>
<dbReference type="SUPFAM" id="SSF54631">
    <property type="entry name" value="CBS-domain pair"/>
    <property type="match status" value="1"/>
</dbReference>
<sequence length="415" mass="47238">MDSLSNTFLFGILIALVFVSALFSSSETAIMVINRNRLKVLAKEGNKNAQLVIKLLKDIDEVISVILLGNNFVNILASAITTILAIRIWGDSFIAMASLLLTIVILIFAEITPKTFAAKHPEKILLPSVGIIWFLIKLLKPLVFLLTVISRNLLKVFNLKKDFDEQKLSREELKVAVNEARGFVSSKYQKMLLNIINLEKETVDDIMIPRNELLGVDINDFELILKQIAHTQHTRLLVFEGNEKNIIGLIHMRNVVNLFAENNFNINNLRKIIKEPYYILKGTKLSKQLENFQKNKRRLALIVDEYGTVKGLIVLEDILEEIVGNFTSNLNESFDEIEKQEDGSYLIDARVNIKEVNRYLNINIPTDGAKTINGLILERLESIPKKNISLKIDNYFFDIVQVSKYGTKLVKLIIE</sequence>
<evidence type="ECO:0000256" key="5">
    <source>
        <dbReference type="ARBA" id="ARBA00022737"/>
    </source>
</evidence>